<dbReference type="GO" id="GO:0005654">
    <property type="term" value="C:nucleoplasm"/>
    <property type="evidence" value="ECO:0007669"/>
    <property type="project" value="EnsemblMetazoa"/>
</dbReference>
<evidence type="ECO:0000259" key="7">
    <source>
        <dbReference type="PROSITE" id="PS50166"/>
    </source>
</evidence>
<dbReference type="Gene3D" id="1.25.10.10">
    <property type="entry name" value="Leucine-rich Repeat Variant"/>
    <property type="match status" value="1"/>
</dbReference>
<keyword evidence="9" id="KW-1185">Reference proteome</keyword>
<dbReference type="SMART" id="SM00913">
    <property type="entry name" value="IBN_N"/>
    <property type="match status" value="1"/>
</dbReference>
<dbReference type="GO" id="GO:0006606">
    <property type="term" value="P:protein import into nucleus"/>
    <property type="evidence" value="ECO:0007669"/>
    <property type="project" value="EnsemblMetazoa"/>
</dbReference>
<evidence type="ECO:0000256" key="4">
    <source>
        <dbReference type="ARBA" id="ARBA00022927"/>
    </source>
</evidence>
<dbReference type="InParanoid" id="B4JTK3"/>
<dbReference type="HOGENOM" id="CLU_008920_1_0_1"/>
<dbReference type="Pfam" id="PF25018">
    <property type="entry name" value="HEAT_IPO9_c"/>
    <property type="match status" value="1"/>
</dbReference>
<proteinExistence type="inferred from homology"/>
<evidence type="ECO:0000313" key="8">
    <source>
        <dbReference type="EMBL" id="EDV95093.1"/>
    </source>
</evidence>
<dbReference type="AlphaFoldDB" id="B4JTK3"/>
<dbReference type="STRING" id="7222.B4JTK3"/>
<dbReference type="FunFam" id="1.25.10.10:FF:000459">
    <property type="entry name" value="ARM repeat superfamily protein"/>
    <property type="match status" value="1"/>
</dbReference>
<dbReference type="GO" id="GO:0005635">
    <property type="term" value="C:nuclear envelope"/>
    <property type="evidence" value="ECO:0007669"/>
    <property type="project" value="EnsemblMetazoa"/>
</dbReference>
<evidence type="ECO:0000256" key="2">
    <source>
        <dbReference type="ARBA" id="ARBA00007991"/>
    </source>
</evidence>
<evidence type="ECO:0000313" key="9">
    <source>
        <dbReference type="Proteomes" id="UP000001070"/>
    </source>
</evidence>
<dbReference type="InterPro" id="IPR016024">
    <property type="entry name" value="ARM-type_fold"/>
</dbReference>
<evidence type="ECO:0000256" key="1">
    <source>
        <dbReference type="ARBA" id="ARBA00004123"/>
    </source>
</evidence>
<reference evidence="8 9" key="1">
    <citation type="journal article" date="2007" name="Nature">
        <title>Evolution of genes and genomes on the Drosophila phylogeny.</title>
        <authorList>
            <consortium name="Drosophila 12 Genomes Consortium"/>
            <person name="Clark A.G."/>
            <person name="Eisen M.B."/>
            <person name="Smith D.R."/>
            <person name="Bergman C.M."/>
            <person name="Oliver B."/>
            <person name="Markow T.A."/>
            <person name="Kaufman T.C."/>
            <person name="Kellis M."/>
            <person name="Gelbart W."/>
            <person name="Iyer V.N."/>
            <person name="Pollard D.A."/>
            <person name="Sackton T.B."/>
            <person name="Larracuente A.M."/>
            <person name="Singh N.D."/>
            <person name="Abad J.P."/>
            <person name="Abt D.N."/>
            <person name="Adryan B."/>
            <person name="Aguade M."/>
            <person name="Akashi H."/>
            <person name="Anderson W.W."/>
            <person name="Aquadro C.F."/>
            <person name="Ardell D.H."/>
            <person name="Arguello R."/>
            <person name="Artieri C.G."/>
            <person name="Barbash D.A."/>
            <person name="Barker D."/>
            <person name="Barsanti P."/>
            <person name="Batterham P."/>
            <person name="Batzoglou S."/>
            <person name="Begun D."/>
            <person name="Bhutkar A."/>
            <person name="Blanco E."/>
            <person name="Bosak S.A."/>
            <person name="Bradley R.K."/>
            <person name="Brand A.D."/>
            <person name="Brent M.R."/>
            <person name="Brooks A.N."/>
            <person name="Brown R.H."/>
            <person name="Butlin R.K."/>
            <person name="Caggese C."/>
            <person name="Calvi B.R."/>
            <person name="Bernardo de Carvalho A."/>
            <person name="Caspi A."/>
            <person name="Castrezana S."/>
            <person name="Celniker S.E."/>
            <person name="Chang J.L."/>
            <person name="Chapple C."/>
            <person name="Chatterji S."/>
            <person name="Chinwalla A."/>
            <person name="Civetta A."/>
            <person name="Clifton S.W."/>
            <person name="Comeron J.M."/>
            <person name="Costello J.C."/>
            <person name="Coyne J.A."/>
            <person name="Daub J."/>
            <person name="David R.G."/>
            <person name="Delcher A.L."/>
            <person name="Delehaunty K."/>
            <person name="Do C.B."/>
            <person name="Ebling H."/>
            <person name="Edwards K."/>
            <person name="Eickbush T."/>
            <person name="Evans J.D."/>
            <person name="Filipski A."/>
            <person name="Findeiss S."/>
            <person name="Freyhult E."/>
            <person name="Fulton L."/>
            <person name="Fulton R."/>
            <person name="Garcia A.C."/>
            <person name="Gardiner A."/>
            <person name="Garfield D.A."/>
            <person name="Garvin B.E."/>
            <person name="Gibson G."/>
            <person name="Gilbert D."/>
            <person name="Gnerre S."/>
            <person name="Godfrey J."/>
            <person name="Good R."/>
            <person name="Gotea V."/>
            <person name="Gravely B."/>
            <person name="Greenberg A.J."/>
            <person name="Griffiths-Jones S."/>
            <person name="Gross S."/>
            <person name="Guigo R."/>
            <person name="Gustafson E.A."/>
            <person name="Haerty W."/>
            <person name="Hahn M.W."/>
            <person name="Halligan D.L."/>
            <person name="Halpern A.L."/>
            <person name="Halter G.M."/>
            <person name="Han M.V."/>
            <person name="Heger A."/>
            <person name="Hillier L."/>
            <person name="Hinrichs A.S."/>
            <person name="Holmes I."/>
            <person name="Hoskins R.A."/>
            <person name="Hubisz M.J."/>
            <person name="Hultmark D."/>
            <person name="Huntley M.A."/>
            <person name="Jaffe D.B."/>
            <person name="Jagadeeshan S."/>
            <person name="Jeck W.R."/>
            <person name="Johnson J."/>
            <person name="Jones C.D."/>
            <person name="Jordan W.C."/>
            <person name="Karpen G.H."/>
            <person name="Kataoka E."/>
            <person name="Keightley P.D."/>
            <person name="Kheradpour P."/>
            <person name="Kirkness E.F."/>
            <person name="Koerich L.B."/>
            <person name="Kristiansen K."/>
            <person name="Kudrna D."/>
            <person name="Kulathinal R.J."/>
            <person name="Kumar S."/>
            <person name="Kwok R."/>
            <person name="Lander E."/>
            <person name="Langley C.H."/>
            <person name="Lapoint R."/>
            <person name="Lazzaro B.P."/>
            <person name="Lee S.J."/>
            <person name="Levesque L."/>
            <person name="Li R."/>
            <person name="Lin C.F."/>
            <person name="Lin M.F."/>
            <person name="Lindblad-Toh K."/>
            <person name="Llopart A."/>
            <person name="Long M."/>
            <person name="Low L."/>
            <person name="Lozovsky E."/>
            <person name="Lu J."/>
            <person name="Luo M."/>
            <person name="Machado C.A."/>
            <person name="Makalowski W."/>
            <person name="Marzo M."/>
            <person name="Matsuda M."/>
            <person name="Matzkin L."/>
            <person name="McAllister B."/>
            <person name="McBride C.S."/>
            <person name="McKernan B."/>
            <person name="McKernan K."/>
            <person name="Mendez-Lago M."/>
            <person name="Minx P."/>
            <person name="Mollenhauer M.U."/>
            <person name="Montooth K."/>
            <person name="Mount S.M."/>
            <person name="Mu X."/>
            <person name="Myers E."/>
            <person name="Negre B."/>
            <person name="Newfeld S."/>
            <person name="Nielsen R."/>
            <person name="Noor M.A."/>
            <person name="O'Grady P."/>
            <person name="Pachter L."/>
            <person name="Papaceit M."/>
            <person name="Parisi M.J."/>
            <person name="Parisi M."/>
            <person name="Parts L."/>
            <person name="Pedersen J.S."/>
            <person name="Pesole G."/>
            <person name="Phillippy A.M."/>
            <person name="Ponting C.P."/>
            <person name="Pop M."/>
            <person name="Porcelli D."/>
            <person name="Powell J.R."/>
            <person name="Prohaska S."/>
            <person name="Pruitt K."/>
            <person name="Puig M."/>
            <person name="Quesneville H."/>
            <person name="Ram K.R."/>
            <person name="Rand D."/>
            <person name="Rasmussen M.D."/>
            <person name="Reed L.K."/>
            <person name="Reenan R."/>
            <person name="Reily A."/>
            <person name="Remington K.A."/>
            <person name="Rieger T.T."/>
            <person name="Ritchie M.G."/>
            <person name="Robin C."/>
            <person name="Rogers Y.H."/>
            <person name="Rohde C."/>
            <person name="Rozas J."/>
            <person name="Rubenfield M.J."/>
            <person name="Ruiz A."/>
            <person name="Russo S."/>
            <person name="Salzberg S.L."/>
            <person name="Sanchez-Gracia A."/>
            <person name="Saranga D.J."/>
            <person name="Sato H."/>
            <person name="Schaeffer S.W."/>
            <person name="Schatz M.C."/>
            <person name="Schlenke T."/>
            <person name="Schwartz R."/>
            <person name="Segarra C."/>
            <person name="Singh R.S."/>
            <person name="Sirot L."/>
            <person name="Sirota M."/>
            <person name="Sisneros N.B."/>
            <person name="Smith C.D."/>
            <person name="Smith T.F."/>
            <person name="Spieth J."/>
            <person name="Stage D.E."/>
            <person name="Stark A."/>
            <person name="Stephan W."/>
            <person name="Strausberg R.L."/>
            <person name="Strempel S."/>
            <person name="Sturgill D."/>
            <person name="Sutton G."/>
            <person name="Sutton G.G."/>
            <person name="Tao W."/>
            <person name="Teichmann S."/>
            <person name="Tobari Y.N."/>
            <person name="Tomimura Y."/>
            <person name="Tsolas J.M."/>
            <person name="Valente V.L."/>
            <person name="Venter E."/>
            <person name="Venter J.C."/>
            <person name="Vicario S."/>
            <person name="Vieira F.G."/>
            <person name="Vilella A.J."/>
            <person name="Villasante A."/>
            <person name="Walenz B."/>
            <person name="Wang J."/>
            <person name="Wasserman M."/>
            <person name="Watts T."/>
            <person name="Wilson D."/>
            <person name="Wilson R.K."/>
            <person name="Wing R.A."/>
            <person name="Wolfner M.F."/>
            <person name="Wong A."/>
            <person name="Wong G.K."/>
            <person name="Wu C.I."/>
            <person name="Wu G."/>
            <person name="Yamamoto D."/>
            <person name="Yang H.P."/>
            <person name="Yang S.P."/>
            <person name="Yorke J.A."/>
            <person name="Yoshida K."/>
            <person name="Zdobnov E."/>
            <person name="Zhang P."/>
            <person name="Zhang Y."/>
            <person name="Zimin A.V."/>
            <person name="Baldwin J."/>
            <person name="Abdouelleil A."/>
            <person name="Abdulkadir J."/>
            <person name="Abebe A."/>
            <person name="Abera B."/>
            <person name="Abreu J."/>
            <person name="Acer S.C."/>
            <person name="Aftuck L."/>
            <person name="Alexander A."/>
            <person name="An P."/>
            <person name="Anderson E."/>
            <person name="Anderson S."/>
            <person name="Arachi H."/>
            <person name="Azer M."/>
            <person name="Bachantsang P."/>
            <person name="Barry A."/>
            <person name="Bayul T."/>
            <person name="Berlin A."/>
            <person name="Bessette D."/>
            <person name="Bloom T."/>
            <person name="Blye J."/>
            <person name="Boguslavskiy L."/>
            <person name="Bonnet C."/>
            <person name="Boukhgalter B."/>
            <person name="Bourzgui I."/>
            <person name="Brown A."/>
            <person name="Cahill P."/>
            <person name="Channer S."/>
            <person name="Cheshatsang Y."/>
            <person name="Chuda L."/>
            <person name="Citroen M."/>
            <person name="Collymore A."/>
            <person name="Cooke P."/>
            <person name="Costello M."/>
            <person name="D'Aco K."/>
            <person name="Daza R."/>
            <person name="De Haan G."/>
            <person name="DeGray S."/>
            <person name="DeMaso C."/>
            <person name="Dhargay N."/>
            <person name="Dooley K."/>
            <person name="Dooley E."/>
            <person name="Doricent M."/>
            <person name="Dorje P."/>
            <person name="Dorjee K."/>
            <person name="Dupes A."/>
            <person name="Elong R."/>
            <person name="Falk J."/>
            <person name="Farina A."/>
            <person name="Faro S."/>
            <person name="Ferguson D."/>
            <person name="Fisher S."/>
            <person name="Foley C.D."/>
            <person name="Franke A."/>
            <person name="Friedrich D."/>
            <person name="Gadbois L."/>
            <person name="Gearin G."/>
            <person name="Gearin C.R."/>
            <person name="Giannoukos G."/>
            <person name="Goode T."/>
            <person name="Graham J."/>
            <person name="Grandbois E."/>
            <person name="Grewal S."/>
            <person name="Gyaltsen K."/>
            <person name="Hafez N."/>
            <person name="Hagos B."/>
            <person name="Hall J."/>
            <person name="Henson C."/>
            <person name="Hollinger A."/>
            <person name="Honan T."/>
            <person name="Huard M.D."/>
            <person name="Hughes L."/>
            <person name="Hurhula B."/>
            <person name="Husby M.E."/>
            <person name="Kamat A."/>
            <person name="Kanga B."/>
            <person name="Kashin S."/>
            <person name="Khazanovich D."/>
            <person name="Kisner P."/>
            <person name="Lance K."/>
            <person name="Lara M."/>
            <person name="Lee W."/>
            <person name="Lennon N."/>
            <person name="Letendre F."/>
            <person name="LeVine R."/>
            <person name="Lipovsky A."/>
            <person name="Liu X."/>
            <person name="Liu J."/>
            <person name="Liu S."/>
            <person name="Lokyitsang T."/>
            <person name="Lokyitsang Y."/>
            <person name="Lubonja R."/>
            <person name="Lui A."/>
            <person name="MacDonald P."/>
            <person name="Magnisalis V."/>
            <person name="Maru K."/>
            <person name="Matthews C."/>
            <person name="McCusker W."/>
            <person name="McDonough S."/>
            <person name="Mehta T."/>
            <person name="Meldrim J."/>
            <person name="Meneus L."/>
            <person name="Mihai O."/>
            <person name="Mihalev A."/>
            <person name="Mihova T."/>
            <person name="Mittelman R."/>
            <person name="Mlenga V."/>
            <person name="Montmayeur A."/>
            <person name="Mulrain L."/>
            <person name="Navidi A."/>
            <person name="Naylor J."/>
            <person name="Negash T."/>
            <person name="Nguyen T."/>
            <person name="Nguyen N."/>
            <person name="Nicol R."/>
            <person name="Norbu C."/>
            <person name="Norbu N."/>
            <person name="Novod N."/>
            <person name="O'Neill B."/>
            <person name="Osman S."/>
            <person name="Markiewicz E."/>
            <person name="Oyono O.L."/>
            <person name="Patti C."/>
            <person name="Phunkhang P."/>
            <person name="Pierre F."/>
            <person name="Priest M."/>
            <person name="Raghuraman S."/>
            <person name="Rege F."/>
            <person name="Reyes R."/>
            <person name="Rise C."/>
            <person name="Rogov P."/>
            <person name="Ross K."/>
            <person name="Ryan E."/>
            <person name="Settipalli S."/>
            <person name="Shea T."/>
            <person name="Sherpa N."/>
            <person name="Shi L."/>
            <person name="Shih D."/>
            <person name="Sparrow T."/>
            <person name="Spaulding J."/>
            <person name="Stalker J."/>
            <person name="Stange-Thomann N."/>
            <person name="Stavropoulos S."/>
            <person name="Stone C."/>
            <person name="Strader C."/>
            <person name="Tesfaye S."/>
            <person name="Thomson T."/>
            <person name="Thoulutsang Y."/>
            <person name="Thoulutsang D."/>
            <person name="Topham K."/>
            <person name="Topping I."/>
            <person name="Tsamla T."/>
            <person name="Vassiliev H."/>
            <person name="Vo A."/>
            <person name="Wangchuk T."/>
            <person name="Wangdi T."/>
            <person name="Weiand M."/>
            <person name="Wilkinson J."/>
            <person name="Wilson A."/>
            <person name="Yadav S."/>
            <person name="Young G."/>
            <person name="Yu Q."/>
            <person name="Zembek L."/>
            <person name="Zhong D."/>
            <person name="Zimmer A."/>
            <person name="Zwirko Z."/>
            <person name="Jaffe D.B."/>
            <person name="Alvarez P."/>
            <person name="Brockman W."/>
            <person name="Butler J."/>
            <person name="Chin C."/>
            <person name="Gnerre S."/>
            <person name="Grabherr M."/>
            <person name="Kleber M."/>
            <person name="Mauceli E."/>
            <person name="MacCallum I."/>
        </authorList>
    </citation>
    <scope>NUCLEOTIDE SEQUENCE [LARGE SCALE GENOMIC DNA]</scope>
    <source>
        <strain evidence="9">Tucson 15287-2541.00</strain>
    </source>
</reference>
<protein>
    <submittedName>
        <fullName evidence="8">GH21659</fullName>
    </submittedName>
</protein>
<dbReference type="OrthoDB" id="431626at2759"/>
<evidence type="ECO:0000256" key="6">
    <source>
        <dbReference type="SAM" id="MobiDB-lite"/>
    </source>
</evidence>
<dbReference type="GO" id="GO:0031144">
    <property type="term" value="P:proteasome localization"/>
    <property type="evidence" value="ECO:0007669"/>
    <property type="project" value="EnsemblMetazoa"/>
</dbReference>
<accession>B4JTK3</accession>
<dbReference type="InterPro" id="IPR001494">
    <property type="entry name" value="Importin-beta_N"/>
</dbReference>
<dbReference type="InterPro" id="IPR056840">
    <property type="entry name" value="HEAT_IPO9_central"/>
</dbReference>
<feature type="compositionally biased region" description="Acidic residues" evidence="6">
    <location>
        <begin position="934"/>
        <end position="945"/>
    </location>
</feature>
<dbReference type="FunCoup" id="B4JTK3">
    <property type="interactions" value="2233"/>
</dbReference>
<dbReference type="InterPro" id="IPR011989">
    <property type="entry name" value="ARM-like"/>
</dbReference>
<feature type="domain" description="Importin N-terminal" evidence="7">
    <location>
        <begin position="40"/>
        <end position="120"/>
    </location>
</feature>
<keyword evidence="4" id="KW-0653">Protein transport</keyword>
<dbReference type="GO" id="GO:0031267">
    <property type="term" value="F:small GTPase binding"/>
    <property type="evidence" value="ECO:0007669"/>
    <property type="project" value="InterPro"/>
</dbReference>
<keyword evidence="3" id="KW-0813">Transport</keyword>
<comment type="similarity">
    <text evidence="2">Belongs to the importin beta family.</text>
</comment>
<dbReference type="Pfam" id="PF03810">
    <property type="entry name" value="IBN_N"/>
    <property type="match status" value="1"/>
</dbReference>
<dbReference type="eggNOG" id="KOG2274">
    <property type="taxonomic scope" value="Eukaryota"/>
</dbReference>
<dbReference type="SUPFAM" id="SSF48371">
    <property type="entry name" value="ARM repeat"/>
    <property type="match status" value="1"/>
</dbReference>
<feature type="region of interest" description="Disordered" evidence="6">
    <location>
        <begin position="927"/>
        <end position="949"/>
    </location>
</feature>
<dbReference type="PANTHER" id="PTHR10997">
    <property type="entry name" value="IMPORTIN-7, 8, 11"/>
    <property type="match status" value="1"/>
</dbReference>
<dbReference type="GO" id="GO:0005829">
    <property type="term" value="C:cytosol"/>
    <property type="evidence" value="ECO:0007669"/>
    <property type="project" value="EnsemblMetazoa"/>
</dbReference>
<dbReference type="InterPro" id="IPR058669">
    <property type="entry name" value="TPR_IPO7/11-like"/>
</dbReference>
<name>B4JTK3_DROGR</name>
<dbReference type="SMR" id="B4JTK3"/>
<dbReference type="PANTHER" id="PTHR10997:SF9">
    <property type="entry name" value="IMPORTIN-9"/>
    <property type="match status" value="1"/>
</dbReference>
<evidence type="ECO:0000256" key="5">
    <source>
        <dbReference type="ARBA" id="ARBA00023242"/>
    </source>
</evidence>
<dbReference type="KEGG" id="dgr:6567415"/>
<keyword evidence="5" id="KW-0539">Nucleus</keyword>
<dbReference type="PROSITE" id="PS50166">
    <property type="entry name" value="IMPORTIN_B_NT"/>
    <property type="match status" value="1"/>
</dbReference>
<dbReference type="PhylomeDB" id="B4JTK3"/>
<gene>
    <name evidence="8" type="primary">Dgri\GH21659</name>
    <name evidence="8" type="ORF">Dgri_GH21659</name>
</gene>
<dbReference type="Pfam" id="PF25758">
    <property type="entry name" value="TPR_IPO11"/>
    <property type="match status" value="1"/>
</dbReference>
<comment type="subcellular location">
    <subcellularLocation>
        <location evidence="1">Nucleus</location>
    </subcellularLocation>
</comment>
<evidence type="ECO:0000256" key="3">
    <source>
        <dbReference type="ARBA" id="ARBA00022448"/>
    </source>
</evidence>
<sequence length="1025" mass="115076">MSNGESGVGVVRGGGDSVKQAIVEELQNLLSSDTTVLQQAEKRNKQLQYTEGYGVYLAEIIMNQSHELPLRQIAIIMLTRYVENHWTDVGETDNKASSGGMASEPAKRTIRNILPNGLYDPNSKIRSSVAHTISTIAATDYPQCWSELFDIIVKCLGGNEDSIHGAMQVLQDFTYDVDQIKDLGPVVIPEVYRIFDSEQNYSIKTRVSAIRTLKQLFMSISALITDKQEQSSMMSSILSNFMDKLVHYLSMNCGAGSSFLLRSEIIKVFTYLVTEMPKYINPFMERILPIIWQLLTQIAETYVKVSVNQTEPNPLASGDNEEDDEQTNFQTLIIQILEFINCIVTCGKLRGNIKNVLADLIYITIVYIQLSEEQLEDWQDDPEKFVDDEDDGGVELTVRMCGRDVLLAINDEFNEKAIQPLQEALGRHFSVAEAEKAANNPNWWKIHEACMDAVHGFRDIILEGDSKFDLLNYLTIVRNLLVHQESPHLVGRALWTLSTYSKSDLYNPQMLVEILDVTLCSLSPDKSHILRISAVRTLHGFLQANENVEGEKRTLLVSKLPGFLDGIMTLVPGSKATVLALLMEALTMMVKFDADFAYAAHSRITPLTIAAFLKYAEDPFVLMNVQDLIRALCQRKQCLGPLQEKFIPTIVSILALQGEQYGEKQDIALDVLNTIVRYTEPPLPSALLETAFPAMINCVLHTDDHTVMVAGGECLRSFINVSPEQICNYKNGEGVNYVMQVATVLLNPMNAEMTAGGQIGHLVITIITKMGSMLGQSVDMLLKAVISKMQNLECLKVIMNLVLIFAHLFLTQMDAVLNFLSTVPGPNGEPALQFVLTNWLSRHNSFFGAYERKVTTMALCKLFEYGVATQDNRLTSITYKELVEEPSGDRIRTRSVAATYQKWVTIPALVKIFKVLISEYQHFQESKTDAPLTDSEDEVTEEDDAAGTASKPHFISDLCFDYDEYNAEDEQVLQVLLKESNYSGDIGENLQKFLTNFTQNEHFATFYEHLNESERLVLLSKVQQK</sequence>
<dbReference type="Proteomes" id="UP000001070">
    <property type="component" value="Unassembled WGS sequence"/>
</dbReference>
<organism evidence="9">
    <name type="scientific">Drosophila grimshawi</name>
    <name type="common">Hawaiian fruit fly</name>
    <name type="synonym">Idiomyia grimshawi</name>
    <dbReference type="NCBI Taxonomy" id="7222"/>
    <lineage>
        <taxon>Eukaryota</taxon>
        <taxon>Metazoa</taxon>
        <taxon>Ecdysozoa</taxon>
        <taxon>Arthropoda</taxon>
        <taxon>Hexapoda</taxon>
        <taxon>Insecta</taxon>
        <taxon>Pterygota</taxon>
        <taxon>Neoptera</taxon>
        <taxon>Endopterygota</taxon>
        <taxon>Diptera</taxon>
        <taxon>Brachycera</taxon>
        <taxon>Muscomorpha</taxon>
        <taxon>Ephydroidea</taxon>
        <taxon>Drosophilidae</taxon>
        <taxon>Drosophila</taxon>
        <taxon>Hawaiian Drosophila</taxon>
    </lineage>
</organism>
<dbReference type="OMA" id="FINCIVT"/>
<dbReference type="EMBL" id="CH916373">
    <property type="protein sequence ID" value="EDV95093.1"/>
    <property type="molecule type" value="Genomic_DNA"/>
</dbReference>